<keyword evidence="2" id="KW-1185">Reference proteome</keyword>
<dbReference type="eggNOG" id="ENOG50332KN">
    <property type="taxonomic scope" value="Bacteria"/>
</dbReference>
<dbReference type="OrthoDB" id="770454at2"/>
<organism evidence="1 2">
    <name type="scientific">Kordia algicida OT-1</name>
    <dbReference type="NCBI Taxonomy" id="391587"/>
    <lineage>
        <taxon>Bacteria</taxon>
        <taxon>Pseudomonadati</taxon>
        <taxon>Bacteroidota</taxon>
        <taxon>Flavobacteriia</taxon>
        <taxon>Flavobacteriales</taxon>
        <taxon>Flavobacteriaceae</taxon>
        <taxon>Kordia</taxon>
    </lineage>
</organism>
<dbReference type="AlphaFoldDB" id="A9E815"/>
<gene>
    <name evidence="1" type="ORF">KAOT1_09079</name>
</gene>
<dbReference type="EMBL" id="ABIB01000012">
    <property type="protein sequence ID" value="EDP94955.1"/>
    <property type="molecule type" value="Genomic_DNA"/>
</dbReference>
<dbReference type="HOGENOM" id="CLU_197394_0_0_10"/>
<evidence type="ECO:0000313" key="2">
    <source>
        <dbReference type="Proteomes" id="UP000002945"/>
    </source>
</evidence>
<evidence type="ECO:0000313" key="1">
    <source>
        <dbReference type="EMBL" id="EDP94955.1"/>
    </source>
</evidence>
<protein>
    <recommendedName>
        <fullName evidence="3">Addiction module component</fullName>
    </recommendedName>
</protein>
<name>A9E815_9FLAO</name>
<comment type="caution">
    <text evidence="1">The sequence shown here is derived from an EMBL/GenBank/DDBJ whole genome shotgun (WGS) entry which is preliminary data.</text>
</comment>
<dbReference type="RefSeq" id="WP_007094378.1">
    <property type="nucleotide sequence ID" value="NZ_CP142125.1"/>
</dbReference>
<evidence type="ECO:0008006" key="3">
    <source>
        <dbReference type="Google" id="ProtNLM"/>
    </source>
</evidence>
<sequence>MNIEATKLELMHLLLQTEKESILKKLKSVFDEEQADWWSEMSESEQQEIKTGLAQADNNECIANDAVMKRFGKWH</sequence>
<dbReference type="STRING" id="391587.KAOT1_09079"/>
<dbReference type="Proteomes" id="UP000002945">
    <property type="component" value="Unassembled WGS sequence"/>
</dbReference>
<accession>A9E815</accession>
<proteinExistence type="predicted"/>
<reference evidence="1 2" key="1">
    <citation type="journal article" date="2011" name="J. Bacteriol.">
        <title>Genome sequence of the algicidal bacterium Kordia algicida OT-1.</title>
        <authorList>
            <person name="Lee H.S."/>
            <person name="Kang S.G."/>
            <person name="Kwon K.K."/>
            <person name="Lee J.H."/>
            <person name="Kim S.J."/>
        </authorList>
    </citation>
    <scope>NUCLEOTIDE SEQUENCE [LARGE SCALE GENOMIC DNA]</scope>
    <source>
        <strain evidence="1 2">OT-1</strain>
    </source>
</reference>